<evidence type="ECO:0000313" key="6">
    <source>
        <dbReference type="Proteomes" id="UP000661691"/>
    </source>
</evidence>
<dbReference type="NCBIfam" id="TIGR01441">
    <property type="entry name" value="GPR"/>
    <property type="match status" value="1"/>
</dbReference>
<dbReference type="Proteomes" id="UP000661691">
    <property type="component" value="Unassembled WGS sequence"/>
</dbReference>
<evidence type="ECO:0000313" key="5">
    <source>
        <dbReference type="EMBL" id="MBD1371134.1"/>
    </source>
</evidence>
<evidence type="ECO:0000256" key="4">
    <source>
        <dbReference type="HAMAP-Rule" id="MF_00626"/>
    </source>
</evidence>
<keyword evidence="1 4" id="KW-0645">Protease</keyword>
<comment type="function">
    <text evidence="4">Initiates the rapid degradation of small, acid-soluble proteins during spore germination.</text>
</comment>
<evidence type="ECO:0000256" key="3">
    <source>
        <dbReference type="ARBA" id="ARBA00023145"/>
    </source>
</evidence>
<dbReference type="GO" id="GO:0009847">
    <property type="term" value="P:spore germination"/>
    <property type="evidence" value="ECO:0007669"/>
    <property type="project" value="UniProtKB-UniRule"/>
</dbReference>
<dbReference type="PIRSF" id="PIRSF019549">
    <property type="entry name" value="Peptidase_A25"/>
    <property type="match status" value="1"/>
</dbReference>
<dbReference type="GO" id="GO:0004222">
    <property type="term" value="F:metalloendopeptidase activity"/>
    <property type="evidence" value="ECO:0007669"/>
    <property type="project" value="UniProtKB-UniRule"/>
</dbReference>
<keyword evidence="2 4" id="KW-0378">Hydrolase</keyword>
<dbReference type="Gene3D" id="3.40.50.1450">
    <property type="entry name" value="HybD-like"/>
    <property type="match status" value="1"/>
</dbReference>
<feature type="propeptide" id="PRO_5038187280" evidence="4">
    <location>
        <begin position="1"/>
        <end position="16"/>
    </location>
</feature>
<dbReference type="SUPFAM" id="SSF53163">
    <property type="entry name" value="HybD-like"/>
    <property type="match status" value="1"/>
</dbReference>
<evidence type="ECO:0000256" key="1">
    <source>
        <dbReference type="ARBA" id="ARBA00022670"/>
    </source>
</evidence>
<organism evidence="5 6">
    <name type="scientific">Polycladospora coralii</name>
    <dbReference type="NCBI Taxonomy" id="2771432"/>
    <lineage>
        <taxon>Bacteria</taxon>
        <taxon>Bacillati</taxon>
        <taxon>Bacillota</taxon>
        <taxon>Bacilli</taxon>
        <taxon>Bacillales</taxon>
        <taxon>Thermoactinomycetaceae</taxon>
        <taxon>Polycladospora</taxon>
    </lineage>
</organism>
<feature type="chain" id="PRO_5038187281" description="Germination protease" evidence="4">
    <location>
        <begin position="17"/>
        <end position="364"/>
    </location>
</feature>
<comment type="catalytic activity">
    <reaction evidence="4">
        <text>Endopeptidase action with P4 Glu or Asp, P1 preferably Glu &gt; Asp, P1' hydrophobic and P2' Ala.</text>
        <dbReference type="EC" id="3.4.24.78"/>
    </reaction>
</comment>
<dbReference type="RefSeq" id="WP_191138975.1">
    <property type="nucleotide sequence ID" value="NZ_JACXAG020000002.1"/>
</dbReference>
<keyword evidence="3 4" id="KW-0865">Zymogen</keyword>
<dbReference type="EMBL" id="JACXAH010000002">
    <property type="protein sequence ID" value="MBD1371134.1"/>
    <property type="molecule type" value="Genomic_DNA"/>
</dbReference>
<proteinExistence type="inferred from homology"/>
<dbReference type="InterPro" id="IPR005080">
    <property type="entry name" value="Peptidase_A25"/>
</dbReference>
<dbReference type="EC" id="3.4.24.78" evidence="4"/>
<sequence length="364" mass="39473">MNEHQIDLSQYAVRTDLAREGHEMATQRRGEDSPIPGVYIEENTQDGITTSWIRIENQEGAAEIGKVPGLYFTLEVPGLRSGDSGLEQRVSQHFAEQFHHFMDEVGIAPNATCLVVGLGNVNVTADALGPMVVRHTMVTRHLFELAPDQVSDGYRSVCGVAPGVLGTTGIETSEIVRGIIEKAKPDFVIAFDSLASRALSRVNTTIQVADTGIHPGSGVGNNRQALNKESLGIPVIAVGIPTVVDAVTIAHNVIDFVMAHLSREIEGIKNNPLDPYNRPSIQELELHEPSPESKSKMLGMYGELEQNEKRQLIHEVLQPLGQNLIVTPKEVDSFIANMAKTVANGLNCALHEAVTMDNVASHTS</sequence>
<comment type="similarity">
    <text evidence="4">Belongs to the peptidase A25 family.</text>
</comment>
<evidence type="ECO:0000256" key="2">
    <source>
        <dbReference type="ARBA" id="ARBA00022801"/>
    </source>
</evidence>
<name>A0A926N4W3_9BACL</name>
<dbReference type="AlphaFoldDB" id="A0A926N4W3"/>
<comment type="subunit">
    <text evidence="4">Homotetramer.</text>
</comment>
<accession>A0A926N4W3</accession>
<dbReference type="GO" id="GO:0006508">
    <property type="term" value="P:proteolysis"/>
    <property type="evidence" value="ECO:0007669"/>
    <property type="project" value="UniProtKB-UniRule"/>
</dbReference>
<gene>
    <name evidence="4" type="primary">gpr</name>
    <name evidence="5" type="ORF">IC620_02015</name>
</gene>
<dbReference type="HAMAP" id="MF_00626">
    <property type="entry name" value="Germination_prot"/>
    <property type="match status" value="1"/>
</dbReference>
<reference evidence="5" key="1">
    <citation type="submission" date="2020-09" db="EMBL/GenBank/DDBJ databases">
        <title>A novel bacterium of genus Hazenella, isolated from South China Sea.</title>
        <authorList>
            <person name="Huang H."/>
            <person name="Mo K."/>
            <person name="Hu Y."/>
        </authorList>
    </citation>
    <scope>NUCLEOTIDE SEQUENCE</scope>
    <source>
        <strain evidence="5">IB182357</strain>
    </source>
</reference>
<comment type="PTM">
    <text evidence="4">Autoproteolytically processed. The inactive tetrameric zymogen termed p46 autoprocesses to a smaller form termed p41, which is active only during spore germination.</text>
</comment>
<dbReference type="InterPro" id="IPR023430">
    <property type="entry name" value="Pept_HybD-like_dom_sf"/>
</dbReference>
<comment type="caution">
    <text evidence="5">The sequence shown here is derived from an EMBL/GenBank/DDBJ whole genome shotgun (WGS) entry which is preliminary data.</text>
</comment>
<protein>
    <recommendedName>
        <fullName evidence="4">Germination protease</fullName>
        <ecNumber evidence="4">3.4.24.78</ecNumber>
    </recommendedName>
    <alternativeName>
        <fullName evidence="4">GPR endopeptidase</fullName>
    </alternativeName>
    <alternativeName>
        <fullName evidence="4">Germination proteinase</fullName>
    </alternativeName>
    <alternativeName>
        <fullName evidence="4">Spore protease</fullName>
    </alternativeName>
</protein>
<keyword evidence="6" id="KW-1185">Reference proteome</keyword>
<dbReference type="Pfam" id="PF03418">
    <property type="entry name" value="Peptidase_A25"/>
    <property type="match status" value="1"/>
</dbReference>